<organism evidence="2 3">
    <name type="scientific">Egibacter rhizosphaerae</name>
    <dbReference type="NCBI Taxonomy" id="1670831"/>
    <lineage>
        <taxon>Bacteria</taxon>
        <taxon>Bacillati</taxon>
        <taxon>Actinomycetota</taxon>
        <taxon>Nitriliruptoria</taxon>
        <taxon>Egibacterales</taxon>
        <taxon>Egibacteraceae</taxon>
        <taxon>Egibacter</taxon>
    </lineage>
</organism>
<dbReference type="Proteomes" id="UP000291469">
    <property type="component" value="Chromosome"/>
</dbReference>
<dbReference type="EMBL" id="CP036402">
    <property type="protein sequence ID" value="QBI19518.1"/>
    <property type="molecule type" value="Genomic_DNA"/>
</dbReference>
<feature type="compositionally biased region" description="Basic residues" evidence="1">
    <location>
        <begin position="125"/>
        <end position="134"/>
    </location>
</feature>
<evidence type="ECO:0000313" key="2">
    <source>
        <dbReference type="EMBL" id="QBI19518.1"/>
    </source>
</evidence>
<name>A0A411YE85_9ACTN</name>
<dbReference type="KEGG" id="erz:ER308_08115"/>
<evidence type="ECO:0000313" key="3">
    <source>
        <dbReference type="Proteomes" id="UP000291469"/>
    </source>
</evidence>
<proteinExistence type="predicted"/>
<dbReference type="AlphaFoldDB" id="A0A411YE85"/>
<keyword evidence="3" id="KW-1185">Reference proteome</keyword>
<accession>A0A411YE85</accession>
<feature type="region of interest" description="Disordered" evidence="1">
    <location>
        <begin position="1"/>
        <end position="134"/>
    </location>
</feature>
<sequence length="134" mass="14908">MRSALRRGFVSDRLDADARGERERDPSALADARIGDRDAVAADEHREQRGEHVTVRAHDDASTSVRADEFVDRREGAPAEPRGSDPGRAAVDRRSDPSIGEPSVRHDRRVRELTEQLDGLDAARQRARAHPREG</sequence>
<feature type="compositionally biased region" description="Basic and acidic residues" evidence="1">
    <location>
        <begin position="9"/>
        <end position="26"/>
    </location>
</feature>
<feature type="compositionally biased region" description="Basic and acidic residues" evidence="1">
    <location>
        <begin position="103"/>
        <end position="114"/>
    </location>
</feature>
<reference evidence="2 3" key="1">
    <citation type="submission" date="2019-01" db="EMBL/GenBank/DDBJ databases">
        <title>Egibacter rhizosphaerae EGI 80759T.</title>
        <authorList>
            <person name="Chen D.-D."/>
            <person name="Tian Y."/>
            <person name="Jiao J.-Y."/>
            <person name="Zhang X.-T."/>
            <person name="Zhang Y.-G."/>
            <person name="Zhang Y."/>
            <person name="Xiao M."/>
            <person name="Shu W.-S."/>
            <person name="Li W.-J."/>
        </authorList>
    </citation>
    <scope>NUCLEOTIDE SEQUENCE [LARGE SCALE GENOMIC DNA]</scope>
    <source>
        <strain evidence="2 3">EGI 80759</strain>
    </source>
</reference>
<evidence type="ECO:0000256" key="1">
    <source>
        <dbReference type="SAM" id="MobiDB-lite"/>
    </source>
</evidence>
<feature type="compositionally biased region" description="Basic and acidic residues" evidence="1">
    <location>
        <begin position="33"/>
        <end position="96"/>
    </location>
</feature>
<gene>
    <name evidence="2" type="ORF">ER308_08115</name>
</gene>
<protein>
    <submittedName>
        <fullName evidence="2">Uncharacterized protein</fullName>
    </submittedName>
</protein>